<dbReference type="PROSITE" id="PS51379">
    <property type="entry name" value="4FE4S_FER_2"/>
    <property type="match status" value="1"/>
</dbReference>
<reference evidence="2 3" key="1">
    <citation type="submission" date="2021-05" db="EMBL/GenBank/DDBJ databases">
        <title>The draft genome of Geobacter luticola JCM 17780.</title>
        <authorList>
            <person name="Xu Z."/>
            <person name="Masuda Y."/>
            <person name="Itoh H."/>
            <person name="Senoo K."/>
        </authorList>
    </citation>
    <scope>NUCLEOTIDE SEQUENCE [LARGE SCALE GENOMIC DNA]</scope>
    <source>
        <strain evidence="2 3">JCM 17780</strain>
    </source>
</reference>
<evidence type="ECO:0000313" key="3">
    <source>
        <dbReference type="Proteomes" id="UP000756860"/>
    </source>
</evidence>
<gene>
    <name evidence="2" type="ORF">KI810_14595</name>
</gene>
<dbReference type="InterPro" id="IPR005358">
    <property type="entry name" value="Puta_zinc/iron-chelating_dom"/>
</dbReference>
<evidence type="ECO:0000259" key="1">
    <source>
        <dbReference type="PROSITE" id="PS51379"/>
    </source>
</evidence>
<accession>A0ABS5SG04</accession>
<feature type="domain" description="4Fe-4S ferredoxin-type" evidence="1">
    <location>
        <begin position="17"/>
        <end position="47"/>
    </location>
</feature>
<evidence type="ECO:0000313" key="2">
    <source>
        <dbReference type="EMBL" id="MBT0654291.1"/>
    </source>
</evidence>
<protein>
    <submittedName>
        <fullName evidence="2">YkgJ family cysteine cluster protein</fullName>
    </submittedName>
</protein>
<proteinExistence type="predicted"/>
<dbReference type="Proteomes" id="UP000756860">
    <property type="component" value="Unassembled WGS sequence"/>
</dbReference>
<dbReference type="RefSeq" id="WP_214176298.1">
    <property type="nucleotide sequence ID" value="NZ_JAHCVK010000009.1"/>
</dbReference>
<sequence>MLWRERSKTKLHGALLDRPADDPDRCKGCDGACCRSFPAVELTWDEYERLLALGATRLHFSLTGHHKLIIENGCEFLSQGRCAIYGDRPDICRRFICSEE</sequence>
<keyword evidence="3" id="KW-1185">Reference proteome</keyword>
<organism evidence="2 3">
    <name type="scientific">Geomobilimonas luticola</name>
    <dbReference type="NCBI Taxonomy" id="1114878"/>
    <lineage>
        <taxon>Bacteria</taxon>
        <taxon>Pseudomonadati</taxon>
        <taxon>Thermodesulfobacteriota</taxon>
        <taxon>Desulfuromonadia</taxon>
        <taxon>Geobacterales</taxon>
        <taxon>Geobacteraceae</taxon>
        <taxon>Geomobilimonas</taxon>
    </lineage>
</organism>
<dbReference type="Pfam" id="PF03692">
    <property type="entry name" value="CxxCxxCC"/>
    <property type="match status" value="1"/>
</dbReference>
<dbReference type="EMBL" id="JAHCVK010000009">
    <property type="protein sequence ID" value="MBT0654291.1"/>
    <property type="molecule type" value="Genomic_DNA"/>
</dbReference>
<comment type="caution">
    <text evidence="2">The sequence shown here is derived from an EMBL/GenBank/DDBJ whole genome shotgun (WGS) entry which is preliminary data.</text>
</comment>
<dbReference type="InterPro" id="IPR017896">
    <property type="entry name" value="4Fe4S_Fe-S-bd"/>
</dbReference>
<name>A0ABS5SG04_9BACT</name>